<dbReference type="CDD" id="cd18870">
    <property type="entry name" value="NUDIX_AcylCoAdiphos_Nudt19"/>
    <property type="match status" value="1"/>
</dbReference>
<comment type="cofactor">
    <cofactor evidence="2">
        <name>Mg(2+)</name>
        <dbReference type="ChEBI" id="CHEBI:18420"/>
    </cofactor>
</comment>
<evidence type="ECO:0000256" key="5">
    <source>
        <dbReference type="ARBA" id="ARBA00022842"/>
    </source>
</evidence>
<evidence type="ECO:0000256" key="1">
    <source>
        <dbReference type="ARBA" id="ARBA00001936"/>
    </source>
</evidence>
<evidence type="ECO:0000313" key="8">
    <source>
        <dbReference type="EMBL" id="WUM21302.1"/>
    </source>
</evidence>
<sequence length="275" mass="29658">MSGPGDFRPVDDPESVPVRDAATVVLVRDAPADDTHGAGIEVFLIQRVAQMAFAGGMTVFPGGGVDPRDAEADIAWSGPQPDWWAAQFGSGDSEPLAQSLVCAAVRETFEECGVLLAGSGAHDVLSDTSVHDPARGDLVDKTISLAGFLRDNDLVLRADLLAPLAHWITPLGERRRYDTRFFLAVLPPGQVADDRTTEAASAGWHRIDTVMARWRAREAFLLPPTWAQLDHLARFDTVADLMAAPRTIETITPTLISDGSAVRIEFDGSDRYGDL</sequence>
<evidence type="ECO:0000313" key="9">
    <source>
        <dbReference type="Proteomes" id="UP001432128"/>
    </source>
</evidence>
<dbReference type="SUPFAM" id="SSF55811">
    <property type="entry name" value="Nudix"/>
    <property type="match status" value="1"/>
</dbReference>
<name>A0AAU4K5M9_9NOCA</name>
<dbReference type="PANTHER" id="PTHR12318">
    <property type="entry name" value="TESTOSTERONE-REGULATED PROTEIN RP2"/>
    <property type="match status" value="1"/>
</dbReference>
<evidence type="ECO:0000256" key="2">
    <source>
        <dbReference type="ARBA" id="ARBA00001946"/>
    </source>
</evidence>
<dbReference type="KEGG" id="whr:OG579_05765"/>
<dbReference type="PANTHER" id="PTHR12318:SF0">
    <property type="entry name" value="ACYL-COENZYME A DIPHOSPHATASE NUDT19"/>
    <property type="match status" value="1"/>
</dbReference>
<organism evidence="8 9">
    <name type="scientific">Williamsia herbipolensis</name>
    <dbReference type="NCBI Taxonomy" id="1603258"/>
    <lineage>
        <taxon>Bacteria</taxon>
        <taxon>Bacillati</taxon>
        <taxon>Actinomycetota</taxon>
        <taxon>Actinomycetes</taxon>
        <taxon>Mycobacteriales</taxon>
        <taxon>Nocardiaceae</taxon>
        <taxon>Williamsia</taxon>
    </lineage>
</organism>
<evidence type="ECO:0000256" key="6">
    <source>
        <dbReference type="ARBA" id="ARBA00023211"/>
    </source>
</evidence>
<dbReference type="GO" id="GO:0046872">
    <property type="term" value="F:metal ion binding"/>
    <property type="evidence" value="ECO:0007669"/>
    <property type="project" value="UniProtKB-KW"/>
</dbReference>
<proteinExistence type="predicted"/>
<dbReference type="Proteomes" id="UP001432128">
    <property type="component" value="Chromosome"/>
</dbReference>
<accession>A0AAU4K5M9</accession>
<keyword evidence="6" id="KW-0464">Manganese</keyword>
<dbReference type="RefSeq" id="WP_328858407.1">
    <property type="nucleotide sequence ID" value="NZ_CP108021.1"/>
</dbReference>
<keyword evidence="5" id="KW-0460">Magnesium</keyword>
<dbReference type="Gene3D" id="3.90.79.10">
    <property type="entry name" value="Nucleoside Triphosphate Pyrophosphohydrolase"/>
    <property type="match status" value="1"/>
</dbReference>
<dbReference type="InterPro" id="IPR039121">
    <property type="entry name" value="NUDT19"/>
</dbReference>
<dbReference type="GO" id="GO:0016818">
    <property type="term" value="F:hydrolase activity, acting on acid anhydrides, in phosphorus-containing anhydrides"/>
    <property type="evidence" value="ECO:0007669"/>
    <property type="project" value="InterPro"/>
</dbReference>
<evidence type="ECO:0000256" key="4">
    <source>
        <dbReference type="ARBA" id="ARBA00022801"/>
    </source>
</evidence>
<dbReference type="InterPro" id="IPR015797">
    <property type="entry name" value="NUDIX_hydrolase-like_dom_sf"/>
</dbReference>
<evidence type="ECO:0000256" key="3">
    <source>
        <dbReference type="ARBA" id="ARBA00022723"/>
    </source>
</evidence>
<keyword evidence="3" id="KW-0479">Metal-binding</keyword>
<protein>
    <submittedName>
        <fullName evidence="8">NUDIX hydrolase</fullName>
    </submittedName>
</protein>
<dbReference type="EMBL" id="CP108021">
    <property type="protein sequence ID" value="WUM21302.1"/>
    <property type="molecule type" value="Genomic_DNA"/>
</dbReference>
<dbReference type="PROSITE" id="PS51462">
    <property type="entry name" value="NUDIX"/>
    <property type="match status" value="1"/>
</dbReference>
<gene>
    <name evidence="8" type="ORF">OG579_05765</name>
</gene>
<dbReference type="AlphaFoldDB" id="A0AAU4K5M9"/>
<dbReference type="InterPro" id="IPR000086">
    <property type="entry name" value="NUDIX_hydrolase_dom"/>
</dbReference>
<reference evidence="8 9" key="1">
    <citation type="submission" date="2022-10" db="EMBL/GenBank/DDBJ databases">
        <title>The complete genomes of actinobacterial strains from the NBC collection.</title>
        <authorList>
            <person name="Joergensen T.S."/>
            <person name="Alvarez Arevalo M."/>
            <person name="Sterndorff E.B."/>
            <person name="Faurdal D."/>
            <person name="Vuksanovic O."/>
            <person name="Mourched A.-S."/>
            <person name="Charusanti P."/>
            <person name="Shaw S."/>
            <person name="Blin K."/>
            <person name="Weber T."/>
        </authorList>
    </citation>
    <scope>NUCLEOTIDE SEQUENCE [LARGE SCALE GENOMIC DNA]</scope>
    <source>
        <strain evidence="8 9">NBC_00319</strain>
    </source>
</reference>
<keyword evidence="4 8" id="KW-0378">Hydrolase</keyword>
<keyword evidence="9" id="KW-1185">Reference proteome</keyword>
<evidence type="ECO:0000259" key="7">
    <source>
        <dbReference type="PROSITE" id="PS51462"/>
    </source>
</evidence>
<feature type="domain" description="Nudix hydrolase" evidence="7">
    <location>
        <begin position="17"/>
        <end position="228"/>
    </location>
</feature>
<comment type="cofactor">
    <cofactor evidence="1">
        <name>Mn(2+)</name>
        <dbReference type="ChEBI" id="CHEBI:29035"/>
    </cofactor>
</comment>